<sequence length="405" mass="45670">MKKILVIASSFPRYKDDWWQRAVLSIYDNMDLKKYHVTVVAPSAPGAKSSEKINGIYIERFTYFYPKSLQLLTSGEGVLYSSKKNKYLGKIQVITFVIAEFVKTISLLASRDFDVIHANWILPQGLVAIIAKFIFRKPVVITVHGTDVFALKKLNIVKKFILRFCDVCTANSSATLEAVNEIYSSPKNKIVYMGVDLKTFRPENIDNKWRQAFGEDAKLILSVGRLIKWKGFEYLVRAFPKVLEEVPSAKLLLIGKGPEEDNLKKIAQKLGLELDKNIFFLGTFGPDKLPNIYASVDIVVSPSVTIAKTGEKEGMGNVVLEARASGVPVIASRSGGLKDTVDGKTNGLQFEERDYQQLAKHIKYLLLDKKAHDGFARNGYKYVKENFAWKVASTRFCQLYETITR</sequence>
<dbReference type="SUPFAM" id="SSF53756">
    <property type="entry name" value="UDP-Glycosyltransferase/glycogen phosphorylase"/>
    <property type="match status" value="1"/>
</dbReference>
<dbReference type="AlphaFoldDB" id="A0A1G1VBY8"/>
<dbReference type="Pfam" id="PF00534">
    <property type="entry name" value="Glycos_transf_1"/>
    <property type="match status" value="1"/>
</dbReference>
<reference evidence="3 4" key="1">
    <citation type="journal article" date="2016" name="Nat. Commun.">
        <title>Thousands of microbial genomes shed light on interconnected biogeochemical processes in an aquifer system.</title>
        <authorList>
            <person name="Anantharaman K."/>
            <person name="Brown C.T."/>
            <person name="Hug L.A."/>
            <person name="Sharon I."/>
            <person name="Castelle C.J."/>
            <person name="Probst A.J."/>
            <person name="Thomas B.C."/>
            <person name="Singh A."/>
            <person name="Wilkins M.J."/>
            <person name="Karaoz U."/>
            <person name="Brodie E.L."/>
            <person name="Williams K.H."/>
            <person name="Hubbard S.S."/>
            <person name="Banfield J.F."/>
        </authorList>
    </citation>
    <scope>NUCLEOTIDE SEQUENCE [LARGE SCALE GENOMIC DNA]</scope>
</reference>
<evidence type="ECO:0000313" key="3">
    <source>
        <dbReference type="EMBL" id="OGY12948.1"/>
    </source>
</evidence>
<dbReference type="PANTHER" id="PTHR45947:SF3">
    <property type="entry name" value="SULFOQUINOVOSYL TRANSFERASE SQD2"/>
    <property type="match status" value="1"/>
</dbReference>
<dbReference type="Pfam" id="PF13439">
    <property type="entry name" value="Glyco_transf_4"/>
    <property type="match status" value="1"/>
</dbReference>
<dbReference type="InterPro" id="IPR028098">
    <property type="entry name" value="Glyco_trans_4-like_N"/>
</dbReference>
<gene>
    <name evidence="3" type="ORF">A3F61_00835</name>
</gene>
<dbReference type="CDD" id="cd03801">
    <property type="entry name" value="GT4_PimA-like"/>
    <property type="match status" value="1"/>
</dbReference>
<dbReference type="STRING" id="1797517.A3F61_00835"/>
<evidence type="ECO:0008006" key="5">
    <source>
        <dbReference type="Google" id="ProtNLM"/>
    </source>
</evidence>
<name>A0A1G1VBY8_9BACT</name>
<evidence type="ECO:0000259" key="1">
    <source>
        <dbReference type="Pfam" id="PF00534"/>
    </source>
</evidence>
<dbReference type="EMBL" id="MHCA01000004">
    <property type="protein sequence ID" value="OGY12948.1"/>
    <property type="molecule type" value="Genomic_DNA"/>
</dbReference>
<feature type="domain" description="Glycosyltransferase subfamily 4-like N-terminal" evidence="2">
    <location>
        <begin position="25"/>
        <end position="197"/>
    </location>
</feature>
<evidence type="ECO:0000313" key="4">
    <source>
        <dbReference type="Proteomes" id="UP000178272"/>
    </source>
</evidence>
<accession>A0A1G1VBY8</accession>
<dbReference type="Gene3D" id="3.40.50.2000">
    <property type="entry name" value="Glycogen Phosphorylase B"/>
    <property type="match status" value="2"/>
</dbReference>
<dbReference type="Proteomes" id="UP000178272">
    <property type="component" value="Unassembled WGS sequence"/>
</dbReference>
<proteinExistence type="predicted"/>
<organism evidence="3 4">
    <name type="scientific">Candidatus Blackburnbacteria bacterium RIFCSPHIGHO2_12_FULL_41_13b</name>
    <dbReference type="NCBI Taxonomy" id="1797517"/>
    <lineage>
        <taxon>Bacteria</taxon>
        <taxon>Candidatus Blackburniibacteriota</taxon>
    </lineage>
</organism>
<dbReference type="GO" id="GO:0016757">
    <property type="term" value="F:glycosyltransferase activity"/>
    <property type="evidence" value="ECO:0007669"/>
    <property type="project" value="InterPro"/>
</dbReference>
<evidence type="ECO:0000259" key="2">
    <source>
        <dbReference type="Pfam" id="PF13439"/>
    </source>
</evidence>
<dbReference type="InterPro" id="IPR050194">
    <property type="entry name" value="Glycosyltransferase_grp1"/>
</dbReference>
<dbReference type="PANTHER" id="PTHR45947">
    <property type="entry name" value="SULFOQUINOVOSYL TRANSFERASE SQD2"/>
    <property type="match status" value="1"/>
</dbReference>
<comment type="caution">
    <text evidence="3">The sequence shown here is derived from an EMBL/GenBank/DDBJ whole genome shotgun (WGS) entry which is preliminary data.</text>
</comment>
<protein>
    <recommendedName>
        <fullName evidence="5">Glycosyl transferase family 1</fullName>
    </recommendedName>
</protein>
<feature type="domain" description="Glycosyl transferase family 1" evidence="1">
    <location>
        <begin position="207"/>
        <end position="381"/>
    </location>
</feature>
<dbReference type="InterPro" id="IPR001296">
    <property type="entry name" value="Glyco_trans_1"/>
</dbReference>